<dbReference type="Gene3D" id="1.10.3290.10">
    <property type="entry name" value="Fido-like domain"/>
    <property type="match status" value="1"/>
</dbReference>
<name>A0ABX2ZXR5_9GAMM</name>
<feature type="domain" description="Fido" evidence="1">
    <location>
        <begin position="133"/>
        <end position="289"/>
    </location>
</feature>
<dbReference type="SUPFAM" id="SSF140931">
    <property type="entry name" value="Fic-like"/>
    <property type="match status" value="1"/>
</dbReference>
<proteinExistence type="predicted"/>
<comment type="caution">
    <text evidence="2">The sequence shown here is derived from an EMBL/GenBank/DDBJ whole genome shotgun (WGS) entry which is preliminary data.</text>
</comment>
<dbReference type="PANTHER" id="PTHR13504">
    <property type="entry name" value="FIDO DOMAIN-CONTAINING PROTEIN DDB_G0283145"/>
    <property type="match status" value="1"/>
</dbReference>
<evidence type="ECO:0000313" key="2">
    <source>
        <dbReference type="EMBL" id="ODN41396.1"/>
    </source>
</evidence>
<reference evidence="2 3" key="1">
    <citation type="submission" date="2016-08" db="EMBL/GenBank/DDBJ databases">
        <title>Draft genome sequence of Candidatus Piscirickettsia litoralis, from seawater.</title>
        <authorList>
            <person name="Wan X."/>
            <person name="Lee A.J."/>
            <person name="Hou S."/>
            <person name="Donachie S.P."/>
        </authorList>
    </citation>
    <scope>NUCLEOTIDE SEQUENCE [LARGE SCALE GENOMIC DNA]</scope>
    <source>
        <strain evidence="2 3">Y2</strain>
    </source>
</reference>
<dbReference type="InterPro" id="IPR036597">
    <property type="entry name" value="Fido-like_dom_sf"/>
</dbReference>
<dbReference type="Pfam" id="PF02661">
    <property type="entry name" value="Fic"/>
    <property type="match status" value="1"/>
</dbReference>
<dbReference type="InterPro" id="IPR003812">
    <property type="entry name" value="Fido"/>
</dbReference>
<evidence type="ECO:0000259" key="1">
    <source>
        <dbReference type="PROSITE" id="PS51459"/>
    </source>
</evidence>
<keyword evidence="3" id="KW-1185">Reference proteome</keyword>
<sequence length="389" mass="44862">MIDDSDLIGSMRSYDDKVVTHKSGHFKFVVGISPEVDHLLLRAQDAHDRYYEAAASFPSLAKEQAKFFRVSSIYSTNTIEGGTLTEDETEQIVSRGSHEVTKEQEELRVLNLLKAYEYIDQLLLNNKIAKKVLDLNDIKELHKLVTEGLAHEQNTPGIYRDNKPGAPTRVGLTGYRPPKCLDDIITLMNSYRAFWQLLVESGVHPLYVAPLIHFYYELIHPFFDGNGRVGRIIEVYALQSSGYHIVPYKVNDYYLANQETYFKLFDECRLAIKNGEPYPLTPFIKFFLEGFLVTVNRCQASLILKLKERGQQDHEDAAVANKKINSRQAIILKLIRSREESDRNRRSIINSVDFKALYKNTRMYDRDIKKLVELGFMEISEDNQYVIAY</sequence>
<gene>
    <name evidence="2" type="ORF">BGC07_16645</name>
</gene>
<organism evidence="2 3">
    <name type="scientific">Piscirickettsia litoralis</name>
    <dbReference type="NCBI Taxonomy" id="1891921"/>
    <lineage>
        <taxon>Bacteria</taxon>
        <taxon>Pseudomonadati</taxon>
        <taxon>Pseudomonadota</taxon>
        <taxon>Gammaproteobacteria</taxon>
        <taxon>Thiotrichales</taxon>
        <taxon>Piscirickettsiaceae</taxon>
        <taxon>Piscirickettsia</taxon>
    </lineage>
</organism>
<dbReference type="EMBL" id="MDTU01000003">
    <property type="protein sequence ID" value="ODN41396.1"/>
    <property type="molecule type" value="Genomic_DNA"/>
</dbReference>
<protein>
    <recommendedName>
        <fullName evidence="1">Fido domain-containing protein</fullName>
    </recommendedName>
</protein>
<accession>A0ABX2ZXR5</accession>
<dbReference type="PROSITE" id="PS51459">
    <property type="entry name" value="FIDO"/>
    <property type="match status" value="1"/>
</dbReference>
<dbReference type="Proteomes" id="UP000094329">
    <property type="component" value="Unassembled WGS sequence"/>
</dbReference>
<evidence type="ECO:0000313" key="3">
    <source>
        <dbReference type="Proteomes" id="UP000094329"/>
    </source>
</evidence>
<dbReference type="PANTHER" id="PTHR13504:SF38">
    <property type="entry name" value="FIDO DOMAIN-CONTAINING PROTEIN"/>
    <property type="match status" value="1"/>
</dbReference>
<dbReference type="RefSeq" id="WP_069314189.1">
    <property type="nucleotide sequence ID" value="NZ_MDTU01000003.1"/>
</dbReference>
<dbReference type="InterPro" id="IPR040198">
    <property type="entry name" value="Fido_containing"/>
</dbReference>